<gene>
    <name evidence="3" type="ORF">METZ01_LOCUS290506</name>
</gene>
<protein>
    <recommendedName>
        <fullName evidence="2">Amine oxidase domain-containing protein</fullName>
    </recommendedName>
</protein>
<proteinExistence type="inferred from homology"/>
<feature type="domain" description="Amine oxidase" evidence="2">
    <location>
        <begin position="48"/>
        <end position="353"/>
    </location>
</feature>
<evidence type="ECO:0000259" key="2">
    <source>
        <dbReference type="Pfam" id="PF01593"/>
    </source>
</evidence>
<dbReference type="AlphaFoldDB" id="A0A382LRE3"/>
<dbReference type="EMBL" id="UINC01087894">
    <property type="protein sequence ID" value="SVC37652.1"/>
    <property type="molecule type" value="Genomic_DNA"/>
</dbReference>
<dbReference type="SUPFAM" id="SSF51905">
    <property type="entry name" value="FAD/NAD(P)-binding domain"/>
    <property type="match status" value="1"/>
</dbReference>
<reference evidence="3" key="1">
    <citation type="submission" date="2018-05" db="EMBL/GenBank/DDBJ databases">
        <authorList>
            <person name="Lanie J.A."/>
            <person name="Ng W.-L."/>
            <person name="Kazmierczak K.M."/>
            <person name="Andrzejewski T.M."/>
            <person name="Davidsen T.M."/>
            <person name="Wayne K.J."/>
            <person name="Tettelin H."/>
            <person name="Glass J.I."/>
            <person name="Rusch D."/>
            <person name="Podicherti R."/>
            <person name="Tsui H.-C.T."/>
            <person name="Winkler M.E."/>
        </authorList>
    </citation>
    <scope>NUCLEOTIDE SEQUENCE</scope>
</reference>
<accession>A0A382LRE3</accession>
<dbReference type="PANTHER" id="PTHR43563">
    <property type="entry name" value="AMINE OXIDASE"/>
    <property type="match status" value="1"/>
</dbReference>
<dbReference type="PANTHER" id="PTHR43563:SF1">
    <property type="entry name" value="AMINE OXIDASE [FLAVIN-CONTAINING] B"/>
    <property type="match status" value="1"/>
</dbReference>
<dbReference type="Gene3D" id="3.50.50.60">
    <property type="entry name" value="FAD/NAD(P)-binding domain"/>
    <property type="match status" value="1"/>
</dbReference>
<evidence type="ECO:0000313" key="3">
    <source>
        <dbReference type="EMBL" id="SVC37652.1"/>
    </source>
</evidence>
<organism evidence="3">
    <name type="scientific">marine metagenome</name>
    <dbReference type="NCBI Taxonomy" id="408172"/>
    <lineage>
        <taxon>unclassified sequences</taxon>
        <taxon>metagenomes</taxon>
        <taxon>ecological metagenomes</taxon>
    </lineage>
</organism>
<dbReference type="InterPro" id="IPR036188">
    <property type="entry name" value="FAD/NAD-bd_sf"/>
</dbReference>
<sequence length="363" mass="39392">MKSTRKLPINWTRRKVLGSLGAVATALHWPPRSFAVETADVIVIGAGFAGLNAAINLVDEGARVLVLEASDRVGGRAFTADHVEGQPEFGASDIGPYYGRIRDMARRLNVELLPGLITAAPFVFSVGGQLVRGDNWQDSRLNRTIGPERAIPPPGLLNYFISRYGPFTEPDEWLLPEAARFDIAPAEWLIANGASPEAMRLINQGMIASDIRTVSLLTILQESARMVKAASGLEQLPPDEQFAESRRRSSRVKGGTSRLPEAMAGFLGDRVRLGAVVSRITQNRSGVEARCLDGSVYRASFAVSALPFTALRRIDIQPSLQNIQATAVAAMPYANTTRVHMRIKGSPYWTQDGMGASLWADGP</sequence>
<dbReference type="InterPro" id="IPR050703">
    <property type="entry name" value="Flavin_MAO"/>
</dbReference>
<name>A0A382LRE3_9ZZZZ</name>
<dbReference type="InterPro" id="IPR002937">
    <property type="entry name" value="Amino_oxidase"/>
</dbReference>
<dbReference type="Pfam" id="PF01593">
    <property type="entry name" value="Amino_oxidase"/>
    <property type="match status" value="1"/>
</dbReference>
<evidence type="ECO:0000256" key="1">
    <source>
        <dbReference type="ARBA" id="ARBA00005995"/>
    </source>
</evidence>
<dbReference type="PRINTS" id="PR00411">
    <property type="entry name" value="PNDRDTASEI"/>
</dbReference>
<feature type="non-terminal residue" evidence="3">
    <location>
        <position position="363"/>
    </location>
</feature>
<dbReference type="GO" id="GO:0016491">
    <property type="term" value="F:oxidoreductase activity"/>
    <property type="evidence" value="ECO:0007669"/>
    <property type="project" value="InterPro"/>
</dbReference>
<comment type="similarity">
    <text evidence="1">Belongs to the flavin monoamine oxidase family.</text>
</comment>